<accession>A0A1H8M4H4</accession>
<proteinExistence type="predicted"/>
<gene>
    <name evidence="1" type="ORF">SAMN04489859_103611</name>
</gene>
<dbReference type="Proteomes" id="UP000199054">
    <property type="component" value="Unassembled WGS sequence"/>
</dbReference>
<name>A0A1H8M4H4_9RHOB</name>
<keyword evidence="2" id="KW-1185">Reference proteome</keyword>
<sequence>MTSGALSLLIWLDSNMMWLALKFRGNDLASVDAPGQALSQAA</sequence>
<dbReference type="EMBL" id="FODE01000036">
    <property type="protein sequence ID" value="SEO12211.1"/>
    <property type="molecule type" value="Genomic_DNA"/>
</dbReference>
<dbReference type="STRING" id="34002.SAMN04489859_103611"/>
<reference evidence="1 2" key="1">
    <citation type="submission" date="2016-10" db="EMBL/GenBank/DDBJ databases">
        <authorList>
            <person name="de Groot N.N."/>
        </authorList>
    </citation>
    <scope>NUCLEOTIDE SEQUENCE [LARGE SCALE GENOMIC DNA]</scope>
    <source>
        <strain evidence="1 2">DSM 8512</strain>
    </source>
</reference>
<evidence type="ECO:0000313" key="1">
    <source>
        <dbReference type="EMBL" id="SEO12211.1"/>
    </source>
</evidence>
<dbReference type="AlphaFoldDB" id="A0A1H8M4H4"/>
<organism evidence="1 2">
    <name type="scientific">Paracoccus alcaliphilus</name>
    <dbReference type="NCBI Taxonomy" id="34002"/>
    <lineage>
        <taxon>Bacteria</taxon>
        <taxon>Pseudomonadati</taxon>
        <taxon>Pseudomonadota</taxon>
        <taxon>Alphaproteobacteria</taxon>
        <taxon>Rhodobacterales</taxon>
        <taxon>Paracoccaceae</taxon>
        <taxon>Paracoccus</taxon>
    </lineage>
</organism>
<protein>
    <submittedName>
        <fullName evidence="1">Uncharacterized protein</fullName>
    </submittedName>
</protein>
<evidence type="ECO:0000313" key="2">
    <source>
        <dbReference type="Proteomes" id="UP000199054"/>
    </source>
</evidence>